<dbReference type="Proteomes" id="UP000054248">
    <property type="component" value="Unassembled WGS sequence"/>
</dbReference>
<name>A0A0C3QE49_9AGAM</name>
<dbReference type="EMBL" id="KN823090">
    <property type="protein sequence ID" value="KIO23224.1"/>
    <property type="molecule type" value="Genomic_DNA"/>
</dbReference>
<gene>
    <name evidence="2" type="ORF">M407DRAFT_244861</name>
</gene>
<feature type="region of interest" description="Disordered" evidence="1">
    <location>
        <begin position="1"/>
        <end position="62"/>
    </location>
</feature>
<keyword evidence="3" id="KW-1185">Reference proteome</keyword>
<feature type="compositionally biased region" description="Polar residues" evidence="1">
    <location>
        <begin position="1"/>
        <end position="19"/>
    </location>
</feature>
<proteinExistence type="predicted"/>
<reference evidence="2 3" key="1">
    <citation type="submission" date="2014-04" db="EMBL/GenBank/DDBJ databases">
        <authorList>
            <consortium name="DOE Joint Genome Institute"/>
            <person name="Kuo A."/>
            <person name="Girlanda M."/>
            <person name="Perotto S."/>
            <person name="Kohler A."/>
            <person name="Nagy L.G."/>
            <person name="Floudas D."/>
            <person name="Copeland A."/>
            <person name="Barry K.W."/>
            <person name="Cichocki N."/>
            <person name="Veneault-Fourrey C."/>
            <person name="LaButti K."/>
            <person name="Lindquist E.A."/>
            <person name="Lipzen A."/>
            <person name="Lundell T."/>
            <person name="Morin E."/>
            <person name="Murat C."/>
            <person name="Sun H."/>
            <person name="Tunlid A."/>
            <person name="Henrissat B."/>
            <person name="Grigoriev I.V."/>
            <person name="Hibbett D.S."/>
            <person name="Martin F."/>
            <person name="Nordberg H.P."/>
            <person name="Cantor M.N."/>
            <person name="Hua S.X."/>
        </authorList>
    </citation>
    <scope>NUCLEOTIDE SEQUENCE [LARGE SCALE GENOMIC DNA]</scope>
    <source>
        <strain evidence="2 3">MUT 4182</strain>
    </source>
</reference>
<evidence type="ECO:0000256" key="1">
    <source>
        <dbReference type="SAM" id="MobiDB-lite"/>
    </source>
</evidence>
<sequence>MYAAHSNSSLELASSARPTTSRESRIPQGSNHNVALQPRHCRNDLKTTQDSKFNTRPVLSKPRSAGPVFALLDVRPMIRHS</sequence>
<reference evidence="3" key="2">
    <citation type="submission" date="2015-01" db="EMBL/GenBank/DDBJ databases">
        <title>Evolutionary Origins and Diversification of the Mycorrhizal Mutualists.</title>
        <authorList>
            <consortium name="DOE Joint Genome Institute"/>
            <consortium name="Mycorrhizal Genomics Consortium"/>
            <person name="Kohler A."/>
            <person name="Kuo A."/>
            <person name="Nagy L.G."/>
            <person name="Floudas D."/>
            <person name="Copeland A."/>
            <person name="Barry K.W."/>
            <person name="Cichocki N."/>
            <person name="Veneault-Fourrey C."/>
            <person name="LaButti K."/>
            <person name="Lindquist E.A."/>
            <person name="Lipzen A."/>
            <person name="Lundell T."/>
            <person name="Morin E."/>
            <person name="Murat C."/>
            <person name="Riley R."/>
            <person name="Ohm R."/>
            <person name="Sun H."/>
            <person name="Tunlid A."/>
            <person name="Henrissat B."/>
            <person name="Grigoriev I.V."/>
            <person name="Hibbett D.S."/>
            <person name="Martin F."/>
        </authorList>
    </citation>
    <scope>NUCLEOTIDE SEQUENCE [LARGE SCALE GENOMIC DNA]</scope>
    <source>
        <strain evidence="3">MUT 4182</strain>
    </source>
</reference>
<accession>A0A0C3QE49</accession>
<dbReference type="HOGENOM" id="CLU_2575595_0_0_1"/>
<evidence type="ECO:0000313" key="2">
    <source>
        <dbReference type="EMBL" id="KIO23224.1"/>
    </source>
</evidence>
<evidence type="ECO:0000313" key="3">
    <source>
        <dbReference type="Proteomes" id="UP000054248"/>
    </source>
</evidence>
<protein>
    <submittedName>
        <fullName evidence="2">Uncharacterized protein</fullName>
    </submittedName>
</protein>
<organism evidence="2 3">
    <name type="scientific">Tulasnella calospora MUT 4182</name>
    <dbReference type="NCBI Taxonomy" id="1051891"/>
    <lineage>
        <taxon>Eukaryota</taxon>
        <taxon>Fungi</taxon>
        <taxon>Dikarya</taxon>
        <taxon>Basidiomycota</taxon>
        <taxon>Agaricomycotina</taxon>
        <taxon>Agaricomycetes</taxon>
        <taxon>Cantharellales</taxon>
        <taxon>Tulasnellaceae</taxon>
        <taxon>Tulasnella</taxon>
    </lineage>
</organism>
<dbReference type="AlphaFoldDB" id="A0A0C3QE49"/>